<evidence type="ECO:0000256" key="2">
    <source>
        <dbReference type="ARBA" id="ARBA00022630"/>
    </source>
</evidence>
<keyword evidence="3 6" id="KW-0732">Signal</keyword>
<accession>A0AA38VUD3</accession>
<dbReference type="GO" id="GO:0016491">
    <property type="term" value="F:oxidoreductase activity"/>
    <property type="evidence" value="ECO:0007669"/>
    <property type="project" value="UniProtKB-KW"/>
</dbReference>
<dbReference type="InterPro" id="IPR012951">
    <property type="entry name" value="BBE"/>
</dbReference>
<keyword evidence="4" id="KW-0274">FAD</keyword>
<dbReference type="Pfam" id="PF01565">
    <property type="entry name" value="FAD_binding_4"/>
    <property type="match status" value="1"/>
</dbReference>
<dbReference type="InterPro" id="IPR036318">
    <property type="entry name" value="FAD-bd_PCMH-like_sf"/>
</dbReference>
<dbReference type="PANTHER" id="PTHR42973:SF32">
    <property type="entry name" value="FAD-LINKED OXIDOREDUCTASE AFOF"/>
    <property type="match status" value="1"/>
</dbReference>
<dbReference type="EMBL" id="JANBVO010000013">
    <property type="protein sequence ID" value="KAJ9148278.1"/>
    <property type="molecule type" value="Genomic_DNA"/>
</dbReference>
<evidence type="ECO:0000313" key="8">
    <source>
        <dbReference type="EMBL" id="KAJ9148278.1"/>
    </source>
</evidence>
<evidence type="ECO:0000256" key="6">
    <source>
        <dbReference type="SAM" id="SignalP"/>
    </source>
</evidence>
<comment type="similarity">
    <text evidence="1">Belongs to the oxygen-dependent FAD-linked oxidoreductase family.</text>
</comment>
<evidence type="ECO:0000313" key="9">
    <source>
        <dbReference type="Proteomes" id="UP001174694"/>
    </source>
</evidence>
<feature type="domain" description="FAD-binding PCMH-type" evidence="7">
    <location>
        <begin position="53"/>
        <end position="224"/>
    </location>
</feature>
<dbReference type="InterPro" id="IPR006094">
    <property type="entry name" value="Oxid_FAD_bind_N"/>
</dbReference>
<keyword evidence="5" id="KW-0560">Oxidoreductase</keyword>
<dbReference type="InterPro" id="IPR016169">
    <property type="entry name" value="FAD-bd_PCMH_sub2"/>
</dbReference>
<keyword evidence="2" id="KW-0285">Flavoprotein</keyword>
<dbReference type="Gene3D" id="3.40.462.20">
    <property type="match status" value="1"/>
</dbReference>
<name>A0AA38VUD3_9PEZI</name>
<comment type="caution">
    <text evidence="8">The sequence shown here is derived from an EMBL/GenBank/DDBJ whole genome shotgun (WGS) entry which is preliminary data.</text>
</comment>
<dbReference type="InterPro" id="IPR016166">
    <property type="entry name" value="FAD-bd_PCMH"/>
</dbReference>
<dbReference type="SUPFAM" id="SSF56176">
    <property type="entry name" value="FAD-binding/transporter-associated domain-like"/>
    <property type="match status" value="1"/>
</dbReference>
<dbReference type="InterPro" id="IPR050416">
    <property type="entry name" value="FAD-linked_Oxidoreductase"/>
</dbReference>
<proteinExistence type="inferred from homology"/>
<dbReference type="PROSITE" id="PS51387">
    <property type="entry name" value="FAD_PCMH"/>
    <property type="match status" value="1"/>
</dbReference>
<dbReference type="GO" id="GO:0071949">
    <property type="term" value="F:FAD binding"/>
    <property type="evidence" value="ECO:0007669"/>
    <property type="project" value="InterPro"/>
</dbReference>
<evidence type="ECO:0000256" key="4">
    <source>
        <dbReference type="ARBA" id="ARBA00022827"/>
    </source>
</evidence>
<protein>
    <submittedName>
        <fullName evidence="8">FAD binding domain family protein</fullName>
    </submittedName>
</protein>
<organism evidence="8 9">
    <name type="scientific">Pleurostoma richardsiae</name>
    <dbReference type="NCBI Taxonomy" id="41990"/>
    <lineage>
        <taxon>Eukaryota</taxon>
        <taxon>Fungi</taxon>
        <taxon>Dikarya</taxon>
        <taxon>Ascomycota</taxon>
        <taxon>Pezizomycotina</taxon>
        <taxon>Sordariomycetes</taxon>
        <taxon>Sordariomycetidae</taxon>
        <taxon>Calosphaeriales</taxon>
        <taxon>Pleurostomataceae</taxon>
        <taxon>Pleurostoma</taxon>
    </lineage>
</organism>
<dbReference type="Pfam" id="PF08031">
    <property type="entry name" value="BBE"/>
    <property type="match status" value="1"/>
</dbReference>
<dbReference type="PANTHER" id="PTHR42973">
    <property type="entry name" value="BINDING OXIDOREDUCTASE, PUTATIVE (AFU_ORTHOLOGUE AFUA_1G17690)-RELATED"/>
    <property type="match status" value="1"/>
</dbReference>
<dbReference type="Gene3D" id="3.30.465.10">
    <property type="match status" value="1"/>
</dbReference>
<keyword evidence="9" id="KW-1185">Reference proteome</keyword>
<dbReference type="Proteomes" id="UP001174694">
    <property type="component" value="Unassembled WGS sequence"/>
</dbReference>
<feature type="chain" id="PRO_5041450922" evidence="6">
    <location>
        <begin position="17"/>
        <end position="484"/>
    </location>
</feature>
<reference evidence="8" key="1">
    <citation type="submission" date="2022-07" db="EMBL/GenBank/DDBJ databases">
        <title>Fungi with potential for degradation of polypropylene.</title>
        <authorList>
            <person name="Gostincar C."/>
        </authorList>
    </citation>
    <scope>NUCLEOTIDE SEQUENCE</scope>
    <source>
        <strain evidence="8">EXF-13308</strain>
    </source>
</reference>
<evidence type="ECO:0000256" key="1">
    <source>
        <dbReference type="ARBA" id="ARBA00005466"/>
    </source>
</evidence>
<evidence type="ECO:0000256" key="3">
    <source>
        <dbReference type="ARBA" id="ARBA00022729"/>
    </source>
</evidence>
<gene>
    <name evidence="8" type="ORF">NKR23_g5221</name>
</gene>
<evidence type="ECO:0000256" key="5">
    <source>
        <dbReference type="ARBA" id="ARBA00023002"/>
    </source>
</evidence>
<feature type="signal peptide" evidence="6">
    <location>
        <begin position="1"/>
        <end position="16"/>
    </location>
</feature>
<sequence length="484" mass="52438">MLFVPVFTILLGATTAANVDNIFRPFVSNDTEILPFADISNISDLSQRWDVLYEPTYLGAVKPAGEKDLQAIVKIASARGIPFLATGGGHGVSATLDNLRNGLDIDLGNFKSVHLDIERNRLTVGGAVHFGDVIDLLYNSSREIPITASPCVGMLGATLGAGIGIMQGIRGPLLDSLESVRLVTASGQIVTASEGENEELFWALRGAGHNFGIITSATYRVYLATNDGQVTNADFLFLAPQNGSVWSYMASLDDTLPAELAFTFFVSRNPLTPNSTVPIIAVNAAYFGPQAEALPHLQPLIDLGPVMSNISTVPLNEELGAQFFGISAGNGACDTGNIVNVYGLALKHTDASAWETHFNDLTSFFHEYPEYEGRVLIQRFPNQAAVAVADSATAYPHREAKIHLSMEGWYTNRSLDDAVNAFLDASRAKFQQTSGFSEQAVYVNYAHGDEGPVAWYSSRKLHKLKALKTRWDPTGLFNWYNPIA</sequence>
<dbReference type="AlphaFoldDB" id="A0AA38VUD3"/>
<evidence type="ECO:0000259" key="7">
    <source>
        <dbReference type="PROSITE" id="PS51387"/>
    </source>
</evidence>